<feature type="transmembrane region" description="Helical" evidence="1">
    <location>
        <begin position="52"/>
        <end position="71"/>
    </location>
</feature>
<accession>A0A4Y2BC17</accession>
<dbReference type="EMBL" id="BGPR01000063">
    <property type="protein sequence ID" value="GBL89009.1"/>
    <property type="molecule type" value="Genomic_DNA"/>
</dbReference>
<sequence length="115" mass="13166">MSAAVHFPPMFLLGYLWSADRKDDLISQMILFFSTCLKIPGYKLLSLQTPCLLFYSLIYAFFVIFFLPGAGKNETVMVILTSLRSIRCFAQRIVSMETIPYNRTTVHSSHASMKR</sequence>
<evidence type="ECO:0000313" key="3">
    <source>
        <dbReference type="Proteomes" id="UP000499080"/>
    </source>
</evidence>
<reference evidence="2 3" key="1">
    <citation type="journal article" date="2019" name="Sci. Rep.">
        <title>Orb-weaving spider Araneus ventricosus genome elucidates the spidroin gene catalogue.</title>
        <authorList>
            <person name="Kono N."/>
            <person name="Nakamura H."/>
            <person name="Ohtoshi R."/>
            <person name="Moran D.A.P."/>
            <person name="Shinohara A."/>
            <person name="Yoshida Y."/>
            <person name="Fujiwara M."/>
            <person name="Mori M."/>
            <person name="Tomita M."/>
            <person name="Arakawa K."/>
        </authorList>
    </citation>
    <scope>NUCLEOTIDE SEQUENCE [LARGE SCALE GENOMIC DNA]</scope>
</reference>
<evidence type="ECO:0000313" key="2">
    <source>
        <dbReference type="EMBL" id="GBL89009.1"/>
    </source>
</evidence>
<proteinExistence type="predicted"/>
<organism evidence="2 3">
    <name type="scientific">Araneus ventricosus</name>
    <name type="common">Orbweaver spider</name>
    <name type="synonym">Epeira ventricosa</name>
    <dbReference type="NCBI Taxonomy" id="182803"/>
    <lineage>
        <taxon>Eukaryota</taxon>
        <taxon>Metazoa</taxon>
        <taxon>Ecdysozoa</taxon>
        <taxon>Arthropoda</taxon>
        <taxon>Chelicerata</taxon>
        <taxon>Arachnida</taxon>
        <taxon>Araneae</taxon>
        <taxon>Araneomorphae</taxon>
        <taxon>Entelegynae</taxon>
        <taxon>Araneoidea</taxon>
        <taxon>Araneidae</taxon>
        <taxon>Araneus</taxon>
    </lineage>
</organism>
<dbReference type="AlphaFoldDB" id="A0A4Y2BC17"/>
<gene>
    <name evidence="2" type="ORF">AVEN_255166_1</name>
</gene>
<keyword evidence="1" id="KW-0472">Membrane</keyword>
<name>A0A4Y2BC17_ARAVE</name>
<keyword evidence="3" id="KW-1185">Reference proteome</keyword>
<keyword evidence="1" id="KW-0812">Transmembrane</keyword>
<evidence type="ECO:0000256" key="1">
    <source>
        <dbReference type="SAM" id="Phobius"/>
    </source>
</evidence>
<dbReference type="Proteomes" id="UP000499080">
    <property type="component" value="Unassembled WGS sequence"/>
</dbReference>
<comment type="caution">
    <text evidence="2">The sequence shown here is derived from an EMBL/GenBank/DDBJ whole genome shotgun (WGS) entry which is preliminary data.</text>
</comment>
<protein>
    <submittedName>
        <fullName evidence="2">Uncharacterized protein</fullName>
    </submittedName>
</protein>
<keyword evidence="1" id="KW-1133">Transmembrane helix</keyword>